<dbReference type="Proteomes" id="UP000655830">
    <property type="component" value="Unassembled WGS sequence"/>
</dbReference>
<feature type="domain" description="Cation efflux protein cytoplasmic" evidence="9">
    <location>
        <begin position="228"/>
        <end position="303"/>
    </location>
</feature>
<dbReference type="FunFam" id="1.20.1510.10:FF:000006">
    <property type="entry name" value="Divalent cation efflux transporter"/>
    <property type="match status" value="1"/>
</dbReference>
<protein>
    <submittedName>
        <fullName evidence="10">Cation transporter</fullName>
    </submittedName>
</protein>
<evidence type="ECO:0000256" key="7">
    <source>
        <dbReference type="SAM" id="Phobius"/>
    </source>
</evidence>
<evidence type="ECO:0000256" key="5">
    <source>
        <dbReference type="ARBA" id="ARBA00022989"/>
    </source>
</evidence>
<gene>
    <name evidence="10" type="ORF">H8718_00490</name>
</gene>
<comment type="caution">
    <text evidence="10">The sequence shown here is derived from an EMBL/GenBank/DDBJ whole genome shotgun (WGS) entry which is preliminary data.</text>
</comment>
<comment type="similarity">
    <text evidence="2">Belongs to the cation diffusion facilitator (CDF) transporter (TC 2.A.4) family.</text>
</comment>
<dbReference type="InterPro" id="IPR002524">
    <property type="entry name" value="Cation_efflux"/>
</dbReference>
<dbReference type="InterPro" id="IPR036837">
    <property type="entry name" value="Cation_efflux_CTD_sf"/>
</dbReference>
<feature type="transmembrane region" description="Helical" evidence="7">
    <location>
        <begin position="25"/>
        <end position="47"/>
    </location>
</feature>
<keyword evidence="4 7" id="KW-0812">Transmembrane</keyword>
<accession>A0A926I7W4</accession>
<comment type="subcellular location">
    <subcellularLocation>
        <location evidence="1">Membrane</location>
        <topology evidence="1">Multi-pass membrane protein</topology>
    </subcellularLocation>
</comment>
<reference evidence="10" key="1">
    <citation type="submission" date="2020-08" db="EMBL/GenBank/DDBJ databases">
        <title>Genome public.</title>
        <authorList>
            <person name="Liu C."/>
            <person name="Sun Q."/>
        </authorList>
    </citation>
    <scope>NUCLEOTIDE SEQUENCE</scope>
    <source>
        <strain evidence="10">NSJ-12</strain>
    </source>
</reference>
<name>A0A926I7W4_9FIRM</name>
<keyword evidence="6 7" id="KW-0472">Membrane</keyword>
<dbReference type="GO" id="GO:0016020">
    <property type="term" value="C:membrane"/>
    <property type="evidence" value="ECO:0007669"/>
    <property type="project" value="UniProtKB-SubCell"/>
</dbReference>
<keyword evidence="3" id="KW-0813">Transport</keyword>
<feature type="transmembrane region" description="Helical" evidence="7">
    <location>
        <begin position="197"/>
        <end position="215"/>
    </location>
</feature>
<dbReference type="SUPFAM" id="SSF161111">
    <property type="entry name" value="Cation efflux protein transmembrane domain-like"/>
    <property type="match status" value="1"/>
</dbReference>
<dbReference type="Pfam" id="PF16916">
    <property type="entry name" value="ZT_dimer"/>
    <property type="match status" value="1"/>
</dbReference>
<evidence type="ECO:0000313" key="10">
    <source>
        <dbReference type="EMBL" id="MBC8578015.1"/>
    </source>
</evidence>
<dbReference type="InterPro" id="IPR027469">
    <property type="entry name" value="Cation_efflux_TMD_sf"/>
</dbReference>
<dbReference type="Gene3D" id="3.30.70.1350">
    <property type="entry name" value="Cation efflux protein, cytoplasmic domain"/>
    <property type="match status" value="1"/>
</dbReference>
<evidence type="ECO:0000256" key="4">
    <source>
        <dbReference type="ARBA" id="ARBA00022692"/>
    </source>
</evidence>
<dbReference type="InterPro" id="IPR027470">
    <property type="entry name" value="Cation_efflux_CTD"/>
</dbReference>
<organism evidence="10 11">
    <name type="scientific">Zhenhengia yiwuensis</name>
    <dbReference type="NCBI Taxonomy" id="2763666"/>
    <lineage>
        <taxon>Bacteria</taxon>
        <taxon>Bacillati</taxon>
        <taxon>Bacillota</taxon>
        <taxon>Clostridia</taxon>
        <taxon>Lachnospirales</taxon>
        <taxon>Lachnospiraceae</taxon>
        <taxon>Zhenhengia</taxon>
    </lineage>
</organism>
<dbReference type="PANTHER" id="PTHR43840:SF50">
    <property type="entry name" value="MANGANESE EFFLUX SYSTEM PROTEIN MNES"/>
    <property type="match status" value="1"/>
</dbReference>
<dbReference type="AlphaFoldDB" id="A0A926I7W4"/>
<proteinExistence type="inferred from homology"/>
<dbReference type="GO" id="GO:0008324">
    <property type="term" value="F:monoatomic cation transmembrane transporter activity"/>
    <property type="evidence" value="ECO:0007669"/>
    <property type="project" value="InterPro"/>
</dbReference>
<evidence type="ECO:0000259" key="8">
    <source>
        <dbReference type="Pfam" id="PF01545"/>
    </source>
</evidence>
<dbReference type="InterPro" id="IPR050291">
    <property type="entry name" value="CDF_Transporter"/>
</dbReference>
<evidence type="ECO:0000259" key="9">
    <source>
        <dbReference type="Pfam" id="PF16916"/>
    </source>
</evidence>
<feature type="domain" description="Cation efflux protein transmembrane" evidence="8">
    <location>
        <begin position="32"/>
        <end position="223"/>
    </location>
</feature>
<evidence type="ECO:0000313" key="11">
    <source>
        <dbReference type="Proteomes" id="UP000655830"/>
    </source>
</evidence>
<evidence type="ECO:0000256" key="1">
    <source>
        <dbReference type="ARBA" id="ARBA00004141"/>
    </source>
</evidence>
<dbReference type="InterPro" id="IPR058533">
    <property type="entry name" value="Cation_efflux_TM"/>
</dbReference>
<dbReference type="SUPFAM" id="SSF160240">
    <property type="entry name" value="Cation efflux protein cytoplasmic domain-like"/>
    <property type="match status" value="1"/>
</dbReference>
<keyword evidence="5 7" id="KW-1133">Transmembrane helix</keyword>
<feature type="transmembrane region" description="Helical" evidence="7">
    <location>
        <begin position="128"/>
        <end position="151"/>
    </location>
</feature>
<evidence type="ECO:0000256" key="2">
    <source>
        <dbReference type="ARBA" id="ARBA00008114"/>
    </source>
</evidence>
<dbReference type="PANTHER" id="PTHR43840">
    <property type="entry name" value="MITOCHONDRIAL METAL TRANSPORTER 1-RELATED"/>
    <property type="match status" value="1"/>
</dbReference>
<dbReference type="Pfam" id="PF01545">
    <property type="entry name" value="Cation_efflux"/>
    <property type="match status" value="1"/>
</dbReference>
<evidence type="ECO:0000256" key="3">
    <source>
        <dbReference type="ARBA" id="ARBA00022448"/>
    </source>
</evidence>
<sequence length="397" mass="44086">MTQFLIRTFIKDYQDIQNPIIREKYGFLGSAVGIFCNILLFIFKLIVGILSGSVSITADAINNLSDAASSIVTLVGFKISSKPADQDHPFGHARVEYVAGLVISFIIIFLGLQLAGSSISKIFSPTPIYVSWITMLVLSISILVKFWMSLFNRHLGKKIDSTTLNATATDSLNDVIATSSVLISMVIFYFTSINLDGFIGLIVACFIIYSGINIIKDTINPLLGEAPTTELVDKIHSKILTYEGVLGLHDLMVHNYGPNRCFASVHVEVSAAEDILESHDLIDRIERDFILELGIHLVIHLDPIIKDDAVSNALKDIILSILDEIDPILSIHDFRIVQGVTHTNLIFDITVPPEFKMSDKELAYLIDKQLKTQDESFHSVITIDRNYIPTMINTTKS</sequence>
<dbReference type="Gene3D" id="1.20.1510.10">
    <property type="entry name" value="Cation efflux protein transmembrane domain"/>
    <property type="match status" value="1"/>
</dbReference>
<dbReference type="RefSeq" id="WP_249331120.1">
    <property type="nucleotide sequence ID" value="NZ_JACRSY010000001.1"/>
</dbReference>
<evidence type="ECO:0000256" key="6">
    <source>
        <dbReference type="ARBA" id="ARBA00023136"/>
    </source>
</evidence>
<feature type="transmembrane region" description="Helical" evidence="7">
    <location>
        <begin position="97"/>
        <end position="116"/>
    </location>
</feature>
<dbReference type="NCBIfam" id="TIGR01297">
    <property type="entry name" value="CDF"/>
    <property type="match status" value="1"/>
</dbReference>
<keyword evidence="11" id="KW-1185">Reference proteome</keyword>
<dbReference type="EMBL" id="JACRSY010000001">
    <property type="protein sequence ID" value="MBC8578015.1"/>
    <property type="molecule type" value="Genomic_DNA"/>
</dbReference>